<proteinExistence type="predicted"/>
<gene>
    <name evidence="1" type="ORF">NDU88_007140</name>
</gene>
<keyword evidence="2" id="KW-1185">Reference proteome</keyword>
<organism evidence="1 2">
    <name type="scientific">Pleurodeles waltl</name>
    <name type="common">Iberian ribbed newt</name>
    <dbReference type="NCBI Taxonomy" id="8319"/>
    <lineage>
        <taxon>Eukaryota</taxon>
        <taxon>Metazoa</taxon>
        <taxon>Chordata</taxon>
        <taxon>Craniata</taxon>
        <taxon>Vertebrata</taxon>
        <taxon>Euteleostomi</taxon>
        <taxon>Amphibia</taxon>
        <taxon>Batrachia</taxon>
        <taxon>Caudata</taxon>
        <taxon>Salamandroidea</taxon>
        <taxon>Salamandridae</taxon>
        <taxon>Pleurodelinae</taxon>
        <taxon>Pleurodeles</taxon>
    </lineage>
</organism>
<name>A0AAV7MF93_PLEWA</name>
<accession>A0AAV7MF93</accession>
<comment type="caution">
    <text evidence="1">The sequence shown here is derived from an EMBL/GenBank/DDBJ whole genome shotgun (WGS) entry which is preliminary data.</text>
</comment>
<dbReference type="AlphaFoldDB" id="A0AAV7MF93"/>
<dbReference type="Gene3D" id="1.20.5.170">
    <property type="match status" value="1"/>
</dbReference>
<reference evidence="1" key="1">
    <citation type="journal article" date="2022" name="bioRxiv">
        <title>Sequencing and chromosome-scale assembly of the giantPleurodeles waltlgenome.</title>
        <authorList>
            <person name="Brown T."/>
            <person name="Elewa A."/>
            <person name="Iarovenko S."/>
            <person name="Subramanian E."/>
            <person name="Araus A.J."/>
            <person name="Petzold A."/>
            <person name="Susuki M."/>
            <person name="Suzuki K.-i.T."/>
            <person name="Hayashi T."/>
            <person name="Toyoda A."/>
            <person name="Oliveira C."/>
            <person name="Osipova E."/>
            <person name="Leigh N.D."/>
            <person name="Simon A."/>
            <person name="Yun M.H."/>
        </authorList>
    </citation>
    <scope>NUCLEOTIDE SEQUENCE</scope>
    <source>
        <strain evidence="1">20211129_DDA</strain>
        <tissue evidence="1">Liver</tissue>
    </source>
</reference>
<evidence type="ECO:0000313" key="2">
    <source>
        <dbReference type="Proteomes" id="UP001066276"/>
    </source>
</evidence>
<dbReference type="EMBL" id="JANPWB010000014">
    <property type="protein sequence ID" value="KAJ1102083.1"/>
    <property type="molecule type" value="Genomic_DNA"/>
</dbReference>
<dbReference type="Proteomes" id="UP001066276">
    <property type="component" value="Chromosome 10"/>
</dbReference>
<evidence type="ECO:0000313" key="1">
    <source>
        <dbReference type="EMBL" id="KAJ1102083.1"/>
    </source>
</evidence>
<sequence length="151" mass="16831">MIRGDDGSSECTSTLEEDEEEIQLLLQAMQKSLRSIDQKMDTPNARMDSISYTIDQQDGRLGEAEQRISPAEDSLNSKGDTLHNMEKVLHVIAAKNEELKARSQRKIFVSLAARIGQHVQNGMNTDNDVWSRCLLTPASSREGKTPSWAPS</sequence>
<dbReference type="SUPFAM" id="SSF57997">
    <property type="entry name" value="Tropomyosin"/>
    <property type="match status" value="1"/>
</dbReference>
<protein>
    <submittedName>
        <fullName evidence="1">Uncharacterized protein</fullName>
    </submittedName>
</protein>